<feature type="transmembrane region" description="Helical" evidence="7">
    <location>
        <begin position="43"/>
        <end position="62"/>
    </location>
</feature>
<protein>
    <recommendedName>
        <fullName evidence="7">Flagellar biosynthesis protein FlhA</fullName>
    </recommendedName>
</protein>
<dbReference type="PANTHER" id="PTHR30161:SF1">
    <property type="entry name" value="FLAGELLAR BIOSYNTHESIS PROTEIN FLHA-RELATED"/>
    <property type="match status" value="1"/>
</dbReference>
<dbReference type="PROSITE" id="PS00994">
    <property type="entry name" value="FHIPEP"/>
    <property type="match status" value="1"/>
</dbReference>
<dbReference type="NCBIfam" id="TIGR01398">
    <property type="entry name" value="FlhA"/>
    <property type="match status" value="1"/>
</dbReference>
<comment type="function">
    <text evidence="7">Required for formation of the rod structure of the flagellar apparatus. Together with FliI and FliH, may constitute the export apparatus of flagellin.</text>
</comment>
<feature type="transmembrane region" description="Helical" evidence="7">
    <location>
        <begin position="289"/>
        <end position="322"/>
    </location>
</feature>
<evidence type="ECO:0000256" key="6">
    <source>
        <dbReference type="ARBA" id="ARBA00023136"/>
    </source>
</evidence>
<dbReference type="Gene3D" id="3.40.30.60">
    <property type="entry name" value="FHIPEP family, domain 1"/>
    <property type="match status" value="1"/>
</dbReference>
<dbReference type="OrthoDB" id="9759185at2"/>
<name>A0A5D3WMG9_9BACT</name>
<comment type="similarity">
    <text evidence="2 7">Belongs to the FHIPEP (flagella/HR/invasion proteins export pore) family.</text>
</comment>
<dbReference type="PRINTS" id="PR00949">
    <property type="entry name" value="TYPE3IMAPROT"/>
</dbReference>
<feature type="transmembrane region" description="Helical" evidence="7">
    <location>
        <begin position="114"/>
        <end position="137"/>
    </location>
</feature>
<keyword evidence="8" id="KW-0282">Flagellum</keyword>
<feature type="transmembrane region" description="Helical" evidence="7">
    <location>
        <begin position="20"/>
        <end position="37"/>
    </location>
</feature>
<evidence type="ECO:0000256" key="4">
    <source>
        <dbReference type="ARBA" id="ARBA00022692"/>
    </source>
</evidence>
<dbReference type="PIRSF" id="PIRSF005419">
    <property type="entry name" value="FlhA"/>
    <property type="match status" value="1"/>
</dbReference>
<feature type="transmembrane region" description="Helical" evidence="7">
    <location>
        <begin position="74"/>
        <end position="94"/>
    </location>
</feature>
<dbReference type="Proteomes" id="UP000324159">
    <property type="component" value="Unassembled WGS sequence"/>
</dbReference>
<dbReference type="Pfam" id="PF00771">
    <property type="entry name" value="FHIPEP"/>
    <property type="match status" value="1"/>
</dbReference>
<evidence type="ECO:0000256" key="1">
    <source>
        <dbReference type="ARBA" id="ARBA00004651"/>
    </source>
</evidence>
<comment type="caution">
    <text evidence="8">The sequence shown here is derived from an EMBL/GenBank/DDBJ whole genome shotgun (WGS) entry which is preliminary data.</text>
</comment>
<dbReference type="InterPro" id="IPR001712">
    <property type="entry name" value="T3SS_FHIPEP"/>
</dbReference>
<dbReference type="GO" id="GO:0044780">
    <property type="term" value="P:bacterial-type flagellum assembly"/>
    <property type="evidence" value="ECO:0007669"/>
    <property type="project" value="InterPro"/>
</dbReference>
<dbReference type="Gene3D" id="3.40.50.12790">
    <property type="entry name" value="FHIPEP family, domain 4"/>
    <property type="match status" value="1"/>
</dbReference>
<keyword evidence="7" id="KW-1005">Bacterial flagellum biogenesis</keyword>
<dbReference type="AlphaFoldDB" id="A0A5D3WMG9"/>
<sequence length="695" mass="75416">MIALAERHNWAKTMMRTDIIVGLGLVLVLMVMIIPLPPLLLDLFLTLNITISLVILIITLYTTRTLDFSSFPSLLLATTLFRLSLNVASTRLILLHGQEGVSAAGTVIRAFGQFVVGGNYVVGIVIFCILVVINFMVITKGAGRVAEVAARFTLDAMPGKQMAIDADLNAGLINEETARNRRQEIAEEADFYGAMDGASKFVRGDAIAGIIITLVNIGAGFVIGVLQNGMPAMEAARTYTILTVGDGLVGQIPALIISTAAGILVTRAAGGSDFGTTLKGQMTMHPRALWLVSGILLVFAIIPGLPTIPFVVLSALIGLSAWQIQKAQTAREAKEAEAVDVAEEEPAEIDFDELLHVDLLELEVGYGLIPLVDANQEGDLLPRIQAIRKQFAMDMGFIIPPIHIKDNLQLAPNQYSILLKGVKVGVGEVFPGQYLAMDPGTATEQITGIETTEPAFGLPAIWITEDKKDRAQIAGYTVVDCATVVSTHLSEIIKKHAHELLGRQEVQNLLNSLAKTYPKLVEELVPDILNTGLIMRVMQNLLREQVSIRDIRTILETMADYVGVSQDPTYLTEQVRAALGRLISGRYAEDGQNLNLITLDREIEETIHNSIQNSTEGSYLALDPNIAHRIIDRLSQTIGNMSGGTPPVLLTAPTIRPHVKRLTERYLPHLVVLSHNEIAPDMMVRSLGTVSLHAG</sequence>
<evidence type="ECO:0000313" key="9">
    <source>
        <dbReference type="Proteomes" id="UP000324159"/>
    </source>
</evidence>
<dbReference type="InterPro" id="IPR025505">
    <property type="entry name" value="FHIPEP_CS"/>
</dbReference>
<dbReference type="InterPro" id="IPR042193">
    <property type="entry name" value="FHIPEP_3"/>
</dbReference>
<dbReference type="GO" id="GO:0009306">
    <property type="term" value="P:protein secretion"/>
    <property type="evidence" value="ECO:0007669"/>
    <property type="project" value="InterPro"/>
</dbReference>
<keyword evidence="7" id="KW-1006">Bacterial flagellum protein export</keyword>
<keyword evidence="6 7" id="KW-0472">Membrane</keyword>
<keyword evidence="7" id="KW-0653">Protein transport</keyword>
<evidence type="ECO:0000256" key="5">
    <source>
        <dbReference type="ARBA" id="ARBA00022989"/>
    </source>
</evidence>
<organism evidence="8 9">
    <name type="scientific">Geothermobacter ehrlichii</name>
    <dbReference type="NCBI Taxonomy" id="213224"/>
    <lineage>
        <taxon>Bacteria</taxon>
        <taxon>Pseudomonadati</taxon>
        <taxon>Thermodesulfobacteriota</taxon>
        <taxon>Desulfuromonadia</taxon>
        <taxon>Desulfuromonadales</taxon>
        <taxon>Geothermobacteraceae</taxon>
        <taxon>Geothermobacter</taxon>
    </lineage>
</organism>
<dbReference type="EMBL" id="VNIB01000001">
    <property type="protein sequence ID" value="TYP00193.1"/>
    <property type="molecule type" value="Genomic_DNA"/>
</dbReference>
<dbReference type="Gene3D" id="1.10.8.540">
    <property type="entry name" value="FHIPEP family, domain 3"/>
    <property type="match status" value="1"/>
</dbReference>
<keyword evidence="9" id="KW-1185">Reference proteome</keyword>
<evidence type="ECO:0000256" key="7">
    <source>
        <dbReference type="RuleBase" id="RU364093"/>
    </source>
</evidence>
<accession>A0A5D3WMG9</accession>
<dbReference type="RefSeq" id="WP_148894377.1">
    <property type="nucleotide sequence ID" value="NZ_VNIB01000001.1"/>
</dbReference>
<keyword evidence="5 7" id="KW-1133">Transmembrane helix</keyword>
<keyword evidence="8" id="KW-0966">Cell projection</keyword>
<evidence type="ECO:0000256" key="3">
    <source>
        <dbReference type="ARBA" id="ARBA00022475"/>
    </source>
</evidence>
<comment type="subcellular location">
    <subcellularLocation>
        <location evidence="1 7">Cell membrane</location>
        <topology evidence="1 7">Multi-pass membrane protein</topology>
    </subcellularLocation>
</comment>
<keyword evidence="3 7" id="KW-1003">Cell membrane</keyword>
<proteinExistence type="inferred from homology"/>
<keyword evidence="8" id="KW-0969">Cilium</keyword>
<reference evidence="8 9" key="1">
    <citation type="submission" date="2019-07" db="EMBL/GenBank/DDBJ databases">
        <title>Genomic Encyclopedia of Type Strains, Phase IV (KMG-IV): sequencing the most valuable type-strain genomes for metagenomic binning, comparative biology and taxonomic classification.</title>
        <authorList>
            <person name="Goeker M."/>
        </authorList>
    </citation>
    <scope>NUCLEOTIDE SEQUENCE [LARGE SCALE GENOMIC DNA]</scope>
    <source>
        <strain evidence="8 9">SS015</strain>
    </source>
</reference>
<dbReference type="PANTHER" id="PTHR30161">
    <property type="entry name" value="FLAGELLAR EXPORT PROTEIN, MEMBRANE FLHA SUBUNIT-RELATED"/>
    <property type="match status" value="1"/>
</dbReference>
<feature type="transmembrane region" description="Helical" evidence="7">
    <location>
        <begin position="206"/>
        <end position="228"/>
    </location>
</feature>
<dbReference type="InterPro" id="IPR042194">
    <property type="entry name" value="FHIPEP_1"/>
</dbReference>
<gene>
    <name evidence="7" type="primary">flhA</name>
    <name evidence="8" type="ORF">EDC39_101354</name>
</gene>
<keyword evidence="7" id="KW-0813">Transport</keyword>
<evidence type="ECO:0000313" key="8">
    <source>
        <dbReference type="EMBL" id="TYP00193.1"/>
    </source>
</evidence>
<keyword evidence="4 7" id="KW-0812">Transmembrane</keyword>
<dbReference type="GO" id="GO:0005886">
    <property type="term" value="C:plasma membrane"/>
    <property type="evidence" value="ECO:0007669"/>
    <property type="project" value="UniProtKB-SubCell"/>
</dbReference>
<evidence type="ECO:0000256" key="2">
    <source>
        <dbReference type="ARBA" id="ARBA00008835"/>
    </source>
</evidence>
<feature type="transmembrane region" description="Helical" evidence="7">
    <location>
        <begin position="248"/>
        <end position="269"/>
    </location>
</feature>
<dbReference type="InterPro" id="IPR006301">
    <property type="entry name" value="FlhA"/>
</dbReference>
<dbReference type="InterPro" id="IPR042196">
    <property type="entry name" value="FHIPEP_4"/>
</dbReference>